<name>A0A0D2AEN8_9PEZI</name>
<keyword evidence="5" id="KW-0804">Transcription</keyword>
<keyword evidence="4" id="KW-0805">Transcription regulation</keyword>
<dbReference type="Proteomes" id="UP000053259">
    <property type="component" value="Unassembled WGS sequence"/>
</dbReference>
<evidence type="ECO:0000256" key="8">
    <source>
        <dbReference type="ARBA" id="ARBA00031747"/>
    </source>
</evidence>
<comment type="subcellular location">
    <subcellularLocation>
        <location evidence="1">Nucleus</location>
    </subcellularLocation>
</comment>
<gene>
    <name evidence="11" type="ORF">PV09_04081</name>
</gene>
<dbReference type="GO" id="GO:0005669">
    <property type="term" value="C:transcription factor TFIID complex"/>
    <property type="evidence" value="ECO:0007669"/>
    <property type="project" value="InterPro"/>
</dbReference>
<protein>
    <recommendedName>
        <fullName evidence="3">Transcription initiation factor TFIID subunit 4</fullName>
    </recommendedName>
    <alternativeName>
        <fullName evidence="8">TBP-associated factor 4</fullName>
    </alternativeName>
</protein>
<feature type="region of interest" description="Disordered" evidence="9">
    <location>
        <begin position="536"/>
        <end position="590"/>
    </location>
</feature>
<dbReference type="RefSeq" id="XP_016214779.1">
    <property type="nucleotide sequence ID" value="XM_016357375.1"/>
</dbReference>
<dbReference type="EMBL" id="KN847539">
    <property type="protein sequence ID" value="KIW04910.1"/>
    <property type="molecule type" value="Genomic_DNA"/>
</dbReference>
<evidence type="ECO:0000256" key="5">
    <source>
        <dbReference type="ARBA" id="ARBA00023163"/>
    </source>
</evidence>
<organism evidence="11 12">
    <name type="scientific">Verruconis gallopava</name>
    <dbReference type="NCBI Taxonomy" id="253628"/>
    <lineage>
        <taxon>Eukaryota</taxon>
        <taxon>Fungi</taxon>
        <taxon>Dikarya</taxon>
        <taxon>Ascomycota</taxon>
        <taxon>Pezizomycotina</taxon>
        <taxon>Dothideomycetes</taxon>
        <taxon>Pleosporomycetidae</taxon>
        <taxon>Venturiales</taxon>
        <taxon>Sympoventuriaceae</taxon>
        <taxon>Verruconis</taxon>
    </lineage>
</organism>
<comment type="similarity">
    <text evidence="2">Belongs to the TAF4 family.</text>
</comment>
<evidence type="ECO:0000256" key="9">
    <source>
        <dbReference type="SAM" id="MobiDB-lite"/>
    </source>
</evidence>
<dbReference type="Pfam" id="PF05236">
    <property type="entry name" value="TAF4"/>
    <property type="match status" value="1"/>
</dbReference>
<reference evidence="11 12" key="1">
    <citation type="submission" date="2015-01" db="EMBL/GenBank/DDBJ databases">
        <title>The Genome Sequence of Ochroconis gallopava CBS43764.</title>
        <authorList>
            <consortium name="The Broad Institute Genomics Platform"/>
            <person name="Cuomo C."/>
            <person name="de Hoog S."/>
            <person name="Gorbushina A."/>
            <person name="Stielow B."/>
            <person name="Teixiera M."/>
            <person name="Abouelleil A."/>
            <person name="Chapman S.B."/>
            <person name="Priest M."/>
            <person name="Young S.K."/>
            <person name="Wortman J."/>
            <person name="Nusbaum C."/>
            <person name="Birren B."/>
        </authorList>
    </citation>
    <scope>NUCLEOTIDE SEQUENCE [LARGE SCALE GENOMIC DNA]</scope>
    <source>
        <strain evidence="11 12">CBS 43764</strain>
    </source>
</reference>
<feature type="compositionally biased region" description="Polar residues" evidence="9">
    <location>
        <begin position="355"/>
        <end position="370"/>
    </location>
</feature>
<evidence type="ECO:0000256" key="7">
    <source>
        <dbReference type="ARBA" id="ARBA00025346"/>
    </source>
</evidence>
<feature type="compositionally biased region" description="Pro residues" evidence="9">
    <location>
        <begin position="399"/>
        <end position="412"/>
    </location>
</feature>
<feature type="compositionally biased region" description="Basic and acidic residues" evidence="9">
    <location>
        <begin position="429"/>
        <end position="439"/>
    </location>
</feature>
<keyword evidence="12" id="KW-1185">Reference proteome</keyword>
<feature type="compositionally biased region" description="Gly residues" evidence="9">
    <location>
        <begin position="536"/>
        <end position="546"/>
    </location>
</feature>
<feature type="region of interest" description="Disordered" evidence="9">
    <location>
        <begin position="157"/>
        <end position="179"/>
    </location>
</feature>
<evidence type="ECO:0000256" key="2">
    <source>
        <dbReference type="ARBA" id="ARBA00006178"/>
    </source>
</evidence>
<evidence type="ECO:0000313" key="12">
    <source>
        <dbReference type="Proteomes" id="UP000053259"/>
    </source>
</evidence>
<dbReference type="HOGENOM" id="CLU_015147_1_0_1"/>
<evidence type="ECO:0000256" key="4">
    <source>
        <dbReference type="ARBA" id="ARBA00023015"/>
    </source>
</evidence>
<evidence type="ECO:0000256" key="3">
    <source>
        <dbReference type="ARBA" id="ARBA00017306"/>
    </source>
</evidence>
<feature type="region of interest" description="Disordered" evidence="9">
    <location>
        <begin position="1"/>
        <end position="129"/>
    </location>
</feature>
<feature type="compositionally biased region" description="Polar residues" evidence="9">
    <location>
        <begin position="81"/>
        <end position="109"/>
    </location>
</feature>
<evidence type="ECO:0000256" key="1">
    <source>
        <dbReference type="ARBA" id="ARBA00004123"/>
    </source>
</evidence>
<accession>A0A0D2AEN8</accession>
<feature type="domain" description="Transcription initiation factor TFIID component TAF4 C-terminal" evidence="10">
    <location>
        <begin position="293"/>
        <end position="623"/>
    </location>
</feature>
<evidence type="ECO:0000259" key="10">
    <source>
        <dbReference type="Pfam" id="PF05236"/>
    </source>
</evidence>
<dbReference type="AlphaFoldDB" id="A0A0D2AEN8"/>
<dbReference type="GeneID" id="27312054"/>
<sequence>MASPPPVRMATSPVQSNGHPPHGLPLPPEKRQKLSHGPSPLGTSPVSTPGPYSPYSPQWSPHTMVPQQPPSVAYYPPNPLESFNQPQPVQSPSFDSQPHNSNSQRQNNAGAMGPPERPQKPLDPNDITDMVALSGVDLRAEDEYLAQSYLRSTSFTTSFGSQRSSTPSQGNNSSFTQWSQANYGSQPAFEAGRPFNQPPVTEKTLEDELREKHKRQARKYAELRQVHMRDPFLAAQRVREQIEKRAYEEHVRFNQQGIRDIPVRPPGELQPQDVQAKTMMGSDGTGLVAAKAEVSVRHTVEQDSPVIEVLSLLSLAANERLRTVLEDAFAVSRARRFGSHGVVPPEWSSIAEGSGPSQDTTAASQSITHTSWDRPPERAVSPSAPQPPKPTDSNGARLPTPPTEPSPPPQPQPTIAYKSMIPSLLRDIAAAEREMEKKRLEKRKRRQSSLAPGTSSEGISTPAAPSTPAGVDPAVAVASVVPPKMTKKALAAEKKSAVNEEVQRKQANATANMALGGGGKKYSWLSGGKTAGGGGLTAGAGMGRGVGTTPKSGSAPGTPGPSSASGAAASGTGKQGVASQEDPGLRSKELWKKLGMWREDGEGGKGIQMRDLVNVLERDGLEKRTLSRCYHRLKSDEKER</sequence>
<keyword evidence="6" id="KW-0539">Nucleus</keyword>
<feature type="region of interest" description="Disordered" evidence="9">
    <location>
        <begin position="340"/>
        <end position="471"/>
    </location>
</feature>
<dbReference type="InParanoid" id="A0A0D2AEN8"/>
<feature type="compositionally biased region" description="Low complexity" evidence="9">
    <location>
        <begin position="547"/>
        <end position="572"/>
    </location>
</feature>
<dbReference type="OrthoDB" id="21060at2759"/>
<evidence type="ECO:0000256" key="6">
    <source>
        <dbReference type="ARBA" id="ARBA00023242"/>
    </source>
</evidence>
<feature type="compositionally biased region" description="Polar residues" evidence="9">
    <location>
        <begin position="448"/>
        <end position="459"/>
    </location>
</feature>
<dbReference type="STRING" id="253628.A0A0D2AEN8"/>
<proteinExistence type="inferred from homology"/>
<evidence type="ECO:0000313" key="11">
    <source>
        <dbReference type="EMBL" id="KIW04910.1"/>
    </source>
</evidence>
<dbReference type="VEuPathDB" id="FungiDB:PV09_04081"/>
<comment type="function">
    <text evidence="7">Functions as a component of the DNA-binding general transcription factor complex TFIID. Binding of TFIID to a promoter (with or without TATA element) is the initial step in pre-initiation complex (PIC) formation. TFIID plays a key role in the regulation of gene expression by RNA polymerase II through different activities such as transcription activator interaction, core promoter recognition and selectivity, TFIIA and TFIIB interaction, chromatin modification (histone acetylation by TAF1), facilitation of DNA opening and initiation of transcription.</text>
</comment>
<dbReference type="GO" id="GO:0006352">
    <property type="term" value="P:DNA-templated transcription initiation"/>
    <property type="evidence" value="ECO:0007669"/>
    <property type="project" value="InterPro"/>
</dbReference>
<dbReference type="InterPro" id="IPR007900">
    <property type="entry name" value="TAF4_C"/>
</dbReference>